<organism evidence="7 8">
    <name type="scientific">Bombilactobacillus mellis</name>
    <dbReference type="NCBI Taxonomy" id="1218508"/>
    <lineage>
        <taxon>Bacteria</taxon>
        <taxon>Bacillati</taxon>
        <taxon>Bacillota</taxon>
        <taxon>Bacilli</taxon>
        <taxon>Lactobacillales</taxon>
        <taxon>Lactobacillaceae</taxon>
        <taxon>Bombilactobacillus</taxon>
    </lineage>
</organism>
<dbReference type="Gene3D" id="3.60.60.10">
    <property type="entry name" value="Penicillin V Acylase, Chain A"/>
    <property type="match status" value="1"/>
</dbReference>
<keyword evidence="8" id="KW-1185">Reference proteome</keyword>
<evidence type="ECO:0000313" key="8">
    <source>
        <dbReference type="Proteomes" id="UP000033695"/>
    </source>
</evidence>
<dbReference type="EC" id="3.4.-.-" evidence="6"/>
<comment type="catalytic activity">
    <reaction evidence="1">
        <text>an L-aminoacyl-L-amino acid + H2O = 2 an L-alpha-amino acid</text>
        <dbReference type="Rhea" id="RHEA:48940"/>
        <dbReference type="ChEBI" id="CHEBI:15377"/>
        <dbReference type="ChEBI" id="CHEBI:59869"/>
        <dbReference type="ChEBI" id="CHEBI:77460"/>
        <dbReference type="EC" id="3.4.13.19"/>
    </reaction>
</comment>
<dbReference type="HOGENOM" id="CLU_014823_4_2_9"/>
<dbReference type="Proteomes" id="UP000033695">
    <property type="component" value="Unassembled WGS sequence"/>
</dbReference>
<evidence type="ECO:0000256" key="1">
    <source>
        <dbReference type="ARBA" id="ARBA00001670"/>
    </source>
</evidence>
<protein>
    <recommendedName>
        <fullName evidence="6">Dipeptidase</fullName>
        <ecNumber evidence="6">3.4.-.-</ecNumber>
    </recommendedName>
</protein>
<keyword evidence="3 6" id="KW-0645">Protease</keyword>
<keyword evidence="4 6" id="KW-0378">Hydrolase</keyword>
<dbReference type="EMBL" id="JXBZ01000008">
    <property type="protein sequence ID" value="KJY48676.1"/>
    <property type="molecule type" value="Genomic_DNA"/>
</dbReference>
<dbReference type="PANTHER" id="PTHR12994:SF17">
    <property type="entry name" value="LD30995P"/>
    <property type="match status" value="1"/>
</dbReference>
<dbReference type="InterPro" id="IPR005322">
    <property type="entry name" value="Peptidase_C69"/>
</dbReference>
<gene>
    <name evidence="7" type="ORF">JG29_10830</name>
</gene>
<dbReference type="Pfam" id="PF03577">
    <property type="entry name" value="Peptidase_C69"/>
    <property type="match status" value="1"/>
</dbReference>
<dbReference type="RefSeq" id="WP_045922940.1">
    <property type="nucleotide sequence ID" value="NZ_JBHTHW010000008.1"/>
</dbReference>
<dbReference type="STRING" id="1218508.JG29_10830"/>
<evidence type="ECO:0000313" key="7">
    <source>
        <dbReference type="EMBL" id="KJY48676.1"/>
    </source>
</evidence>
<evidence type="ECO:0000256" key="3">
    <source>
        <dbReference type="ARBA" id="ARBA00022670"/>
    </source>
</evidence>
<dbReference type="InterPro" id="IPR047804">
    <property type="entry name" value="C69_dipept_A-like"/>
</dbReference>
<reference evidence="7 8" key="1">
    <citation type="submission" date="2014-12" db="EMBL/GenBank/DDBJ databases">
        <title>Comparative genomics of the lactic acid bacteria isolated from the honey bee gut.</title>
        <authorList>
            <person name="Ellegaard K.M."/>
            <person name="Tamarit D."/>
            <person name="Javelind E."/>
            <person name="Olofsson T."/>
            <person name="Andersson S.G."/>
            <person name="Vasquez A."/>
        </authorList>
    </citation>
    <scope>NUCLEOTIDE SEQUENCE [LARGE SCALE GENOMIC DNA]</scope>
    <source>
        <strain evidence="7 8">Hon2</strain>
    </source>
</reference>
<accession>A0A0F4KTY5</accession>
<evidence type="ECO:0000256" key="5">
    <source>
        <dbReference type="ARBA" id="ARBA00022997"/>
    </source>
</evidence>
<dbReference type="PATRIC" id="fig|1218508.4.peg.1068"/>
<dbReference type="GO" id="GO:0016805">
    <property type="term" value="F:dipeptidase activity"/>
    <property type="evidence" value="ECO:0007669"/>
    <property type="project" value="UniProtKB-KW"/>
</dbReference>
<dbReference type="OrthoDB" id="9764088at2"/>
<proteinExistence type="inferred from homology"/>
<dbReference type="AlphaFoldDB" id="A0A0F4KTY5"/>
<name>A0A0F4KTY5_9LACO</name>
<evidence type="ECO:0000256" key="4">
    <source>
        <dbReference type="ARBA" id="ARBA00022801"/>
    </source>
</evidence>
<evidence type="ECO:0000256" key="6">
    <source>
        <dbReference type="RuleBase" id="RU364089"/>
    </source>
</evidence>
<evidence type="ECO:0000256" key="2">
    <source>
        <dbReference type="ARBA" id="ARBA00007225"/>
    </source>
</evidence>
<sequence>MHPANKNSCTSILIGRQATIDGSIIIGRNEDGGASLPKHFMVYPHQEWQQEPIFKSKVNKFQLTLPRVQYKYTATPEWTDQSGVFAEAGFNEYGVAMSATESIYTNNLALGADPLVVDGIGEEAMVTCILPYIKTAREGIERLGGLVEKFGTCESNGVLFADQKEAWYMEIVCGHQWLAQRIPDDCYALVANQVAIQEVDFEDNYNFMFKDDLKEFVWEHHLNPEPDHFNFRLIFGTKSEADEHYNTPRVWWGQQQFSGPNEQLPTSEDLAFVKKPQHLLSIDDAKMYLSSHYQKTPYDPLSKTPQAHIYRPISLAKTQESHLLQIRPEGPRDAACIHWLAMGVPAQSVYVPFYLGINQTPKFYQEGGLPYDNQSAYWLYKLAGILVDGHYSELGQLLSDTQKKINVYLAHQVQQIDRQAQEYSNVQKLEAFLTKSSCQNAEYAAQEYRKLIARLITASTDFSLLNFQTDLNL</sequence>
<dbReference type="GO" id="GO:0070004">
    <property type="term" value="F:cysteine-type exopeptidase activity"/>
    <property type="evidence" value="ECO:0007669"/>
    <property type="project" value="InterPro"/>
</dbReference>
<dbReference type="NCBIfam" id="NF033678">
    <property type="entry name" value="C69_fam_dipept"/>
    <property type="match status" value="1"/>
</dbReference>
<comment type="caution">
    <text evidence="7">The sequence shown here is derived from an EMBL/GenBank/DDBJ whole genome shotgun (WGS) entry which is preliminary data.</text>
</comment>
<dbReference type="PANTHER" id="PTHR12994">
    <property type="entry name" value="SECERNIN"/>
    <property type="match status" value="1"/>
</dbReference>
<keyword evidence="5 6" id="KW-0224">Dipeptidase</keyword>
<comment type="similarity">
    <text evidence="2 6">Belongs to the peptidase C69 family.</text>
</comment>
<dbReference type="GO" id="GO:0006508">
    <property type="term" value="P:proteolysis"/>
    <property type="evidence" value="ECO:0007669"/>
    <property type="project" value="UniProtKB-KW"/>
</dbReference>